<dbReference type="PANTHER" id="PTHR45735:SF2">
    <property type="entry name" value="CLEAVAGE STIMULATION FACTOR SUBUNIT 2"/>
    <property type="match status" value="1"/>
</dbReference>
<dbReference type="Proteomes" id="UP001295794">
    <property type="component" value="Unassembled WGS sequence"/>
</dbReference>
<dbReference type="AlphaFoldDB" id="A0AAD2GU34"/>
<feature type="domain" description="RRM" evidence="3">
    <location>
        <begin position="3"/>
        <end position="81"/>
    </location>
</feature>
<keyword evidence="5" id="KW-1185">Reference proteome</keyword>
<dbReference type="PROSITE" id="PS50102">
    <property type="entry name" value="RRM"/>
    <property type="match status" value="1"/>
</dbReference>
<evidence type="ECO:0000259" key="3">
    <source>
        <dbReference type="PROSITE" id="PS50102"/>
    </source>
</evidence>
<organism evidence="4 5">
    <name type="scientific">Mycena citricolor</name>
    <dbReference type="NCBI Taxonomy" id="2018698"/>
    <lineage>
        <taxon>Eukaryota</taxon>
        <taxon>Fungi</taxon>
        <taxon>Dikarya</taxon>
        <taxon>Basidiomycota</taxon>
        <taxon>Agaricomycotina</taxon>
        <taxon>Agaricomycetes</taxon>
        <taxon>Agaricomycetidae</taxon>
        <taxon>Agaricales</taxon>
        <taxon>Marasmiineae</taxon>
        <taxon>Mycenaceae</taxon>
        <taxon>Mycena</taxon>
    </lineage>
</organism>
<dbReference type="CDD" id="cd12398">
    <property type="entry name" value="RRM_CSTF2_RNA15_like"/>
    <property type="match status" value="1"/>
</dbReference>
<dbReference type="InterPro" id="IPR012677">
    <property type="entry name" value="Nucleotide-bd_a/b_plait_sf"/>
</dbReference>
<dbReference type="PANTHER" id="PTHR45735">
    <property type="entry name" value="CLEAVAGE STIMULATION FACTOR SUBUNIT 2"/>
    <property type="match status" value="1"/>
</dbReference>
<dbReference type="InterPro" id="IPR035979">
    <property type="entry name" value="RBD_domain_sf"/>
</dbReference>
<evidence type="ECO:0000313" key="5">
    <source>
        <dbReference type="Proteomes" id="UP001295794"/>
    </source>
</evidence>
<evidence type="ECO:0000256" key="1">
    <source>
        <dbReference type="PROSITE-ProRule" id="PRU00176"/>
    </source>
</evidence>
<dbReference type="Gene3D" id="3.30.70.330">
    <property type="match status" value="1"/>
</dbReference>
<protein>
    <recommendedName>
        <fullName evidence="3">RRM domain-containing protein</fullName>
    </recommendedName>
</protein>
<dbReference type="Pfam" id="PF14327">
    <property type="entry name" value="CSTF2_hinge"/>
    <property type="match status" value="1"/>
</dbReference>
<dbReference type="SUPFAM" id="SSF54928">
    <property type="entry name" value="RNA-binding domain, RBD"/>
    <property type="match status" value="1"/>
</dbReference>
<comment type="caution">
    <text evidence="4">The sequence shown here is derived from an EMBL/GenBank/DDBJ whole genome shotgun (WGS) entry which is preliminary data.</text>
</comment>
<dbReference type="SMART" id="SM00360">
    <property type="entry name" value="RRM"/>
    <property type="match status" value="1"/>
</dbReference>
<dbReference type="Pfam" id="PF00076">
    <property type="entry name" value="RRM_1"/>
    <property type="match status" value="1"/>
</dbReference>
<dbReference type="GO" id="GO:0003729">
    <property type="term" value="F:mRNA binding"/>
    <property type="evidence" value="ECO:0007669"/>
    <property type="project" value="TreeGrafter"/>
</dbReference>
<dbReference type="Gene3D" id="1.25.40.630">
    <property type="match status" value="1"/>
</dbReference>
<dbReference type="InterPro" id="IPR000504">
    <property type="entry name" value="RRM_dom"/>
</dbReference>
<dbReference type="GO" id="GO:0005847">
    <property type="term" value="C:mRNA cleavage and polyadenylation specificity factor complex"/>
    <property type="evidence" value="ECO:0007669"/>
    <property type="project" value="TreeGrafter"/>
</dbReference>
<feature type="region of interest" description="Disordered" evidence="2">
    <location>
        <begin position="206"/>
        <end position="244"/>
    </location>
</feature>
<dbReference type="InterPro" id="IPR025742">
    <property type="entry name" value="CSTF2_hinge"/>
</dbReference>
<feature type="region of interest" description="Disordered" evidence="2">
    <location>
        <begin position="95"/>
        <end position="117"/>
    </location>
</feature>
<gene>
    <name evidence="4" type="ORF">MYCIT1_LOCUS1225</name>
</gene>
<sequence>MSRVVFVGNVPYNMGEQALIDHFKTVGQVVGFRLVFDRDTGKAKGYGFCEFADHETALSAVRNLNNANVEGRPLRIDLADSDPFLEGKTTVKGEILDSGMPGPNEPSRNRGSGLEGSEILASIPPGKRLEMGQIATEYITEFIAQMDRAQLYEVLAHMKAFSITHPKHAQQFLSHHPQVTYAIFMGLITTKILPEEVLQRMIAANGPNRNTGPAGPPHPQMPPQGYNQQRPPSGFPMAQPPMQQPQPVHGNMMPPGATMYPPPMHMVPPTGMPPGAAAAAGAPPYFRPPPAAQPPPMQPPAPANGVLDQLQNSGAGFDTQMLMQIISNLTPAQIRDLPESERATFESLSAMLNAGGVPRT</sequence>
<accession>A0AAD2GU34</accession>
<reference evidence="4" key="1">
    <citation type="submission" date="2023-11" db="EMBL/GenBank/DDBJ databases">
        <authorList>
            <person name="De Vega J J."/>
            <person name="De Vega J J."/>
        </authorList>
    </citation>
    <scope>NUCLEOTIDE SEQUENCE</scope>
</reference>
<proteinExistence type="predicted"/>
<evidence type="ECO:0000313" key="4">
    <source>
        <dbReference type="EMBL" id="CAK5262473.1"/>
    </source>
</evidence>
<name>A0AAD2GU34_9AGAR</name>
<evidence type="ECO:0000256" key="2">
    <source>
        <dbReference type="SAM" id="MobiDB-lite"/>
    </source>
</evidence>
<dbReference type="EMBL" id="CAVNYO010000018">
    <property type="protein sequence ID" value="CAK5262473.1"/>
    <property type="molecule type" value="Genomic_DNA"/>
</dbReference>
<keyword evidence="1" id="KW-0694">RNA-binding</keyword>